<dbReference type="PROSITE" id="PS51257">
    <property type="entry name" value="PROKAR_LIPOPROTEIN"/>
    <property type="match status" value="1"/>
</dbReference>
<reference evidence="1 2" key="1">
    <citation type="submission" date="2023-10" db="EMBL/GenBank/DDBJ databases">
        <title>Genomes of two closely related lineages of the louse Polyplax serrata with different host specificities.</title>
        <authorList>
            <person name="Martinu J."/>
            <person name="Tarabai H."/>
            <person name="Stefka J."/>
            <person name="Hypsa V."/>
        </authorList>
    </citation>
    <scope>NUCLEOTIDE SEQUENCE [LARGE SCALE GENOMIC DNA]</scope>
    <source>
        <strain evidence="1">HR10_N</strain>
    </source>
</reference>
<name>A0AAN8SGZ3_POLSC</name>
<dbReference type="EMBL" id="JAWJWE010000001">
    <property type="protein sequence ID" value="KAK6644722.1"/>
    <property type="molecule type" value="Genomic_DNA"/>
</dbReference>
<proteinExistence type="predicted"/>
<sequence>MEQKMVEEAEEEFGMLGPMTFGCVALKVESDLSKPPKKTPALSRLSPLNPKVHLNPWIFVLGPSSDHRNLAKIVAG</sequence>
<dbReference type="AlphaFoldDB" id="A0AAN8SGZ3"/>
<accession>A0AAN8SGZ3</accession>
<comment type="caution">
    <text evidence="1">The sequence shown here is derived from an EMBL/GenBank/DDBJ whole genome shotgun (WGS) entry which is preliminary data.</text>
</comment>
<evidence type="ECO:0000313" key="2">
    <source>
        <dbReference type="Proteomes" id="UP001372834"/>
    </source>
</evidence>
<evidence type="ECO:0000313" key="1">
    <source>
        <dbReference type="EMBL" id="KAK6644722.1"/>
    </source>
</evidence>
<gene>
    <name evidence="1" type="ORF">RUM43_000991</name>
</gene>
<organism evidence="1 2">
    <name type="scientific">Polyplax serrata</name>
    <name type="common">Common mouse louse</name>
    <dbReference type="NCBI Taxonomy" id="468196"/>
    <lineage>
        <taxon>Eukaryota</taxon>
        <taxon>Metazoa</taxon>
        <taxon>Ecdysozoa</taxon>
        <taxon>Arthropoda</taxon>
        <taxon>Hexapoda</taxon>
        <taxon>Insecta</taxon>
        <taxon>Pterygota</taxon>
        <taxon>Neoptera</taxon>
        <taxon>Paraneoptera</taxon>
        <taxon>Psocodea</taxon>
        <taxon>Troctomorpha</taxon>
        <taxon>Phthiraptera</taxon>
        <taxon>Anoplura</taxon>
        <taxon>Polyplacidae</taxon>
        <taxon>Polyplax</taxon>
    </lineage>
</organism>
<protein>
    <submittedName>
        <fullName evidence="1">Uncharacterized protein</fullName>
    </submittedName>
</protein>
<dbReference type="Proteomes" id="UP001372834">
    <property type="component" value="Unassembled WGS sequence"/>
</dbReference>